<evidence type="ECO:0000313" key="5">
    <source>
        <dbReference type="Proteomes" id="UP000315648"/>
    </source>
</evidence>
<dbReference type="Gene3D" id="3.30.70.1230">
    <property type="entry name" value="Nucleotide cyclase"/>
    <property type="match status" value="1"/>
</dbReference>
<dbReference type="Proteomes" id="UP000315648">
    <property type="component" value="Unassembled WGS sequence"/>
</dbReference>
<feature type="domain" description="Guanylate cyclase" evidence="3">
    <location>
        <begin position="481"/>
        <end position="619"/>
    </location>
</feature>
<dbReference type="AlphaFoldDB" id="A0A556QJS3"/>
<dbReference type="PROSITE" id="PS50125">
    <property type="entry name" value="GUANYLATE_CYCLASE_2"/>
    <property type="match status" value="1"/>
</dbReference>
<dbReference type="OrthoDB" id="9806704at2"/>
<proteinExistence type="predicted"/>
<organism evidence="4 5">
    <name type="scientific">Rariglobus hedericola</name>
    <dbReference type="NCBI Taxonomy" id="2597822"/>
    <lineage>
        <taxon>Bacteria</taxon>
        <taxon>Pseudomonadati</taxon>
        <taxon>Verrucomicrobiota</taxon>
        <taxon>Opitutia</taxon>
        <taxon>Opitutales</taxon>
        <taxon>Opitutaceae</taxon>
        <taxon>Rariglobus</taxon>
    </lineage>
</organism>
<evidence type="ECO:0000256" key="2">
    <source>
        <dbReference type="SAM" id="Phobius"/>
    </source>
</evidence>
<dbReference type="InterPro" id="IPR007890">
    <property type="entry name" value="CHASE2"/>
</dbReference>
<dbReference type="CDD" id="cd07302">
    <property type="entry name" value="CHD"/>
    <property type="match status" value="1"/>
</dbReference>
<name>A0A556QJS3_9BACT</name>
<dbReference type="EMBL" id="VMBG01000002">
    <property type="protein sequence ID" value="TSJ76904.1"/>
    <property type="molecule type" value="Genomic_DNA"/>
</dbReference>
<reference evidence="4 5" key="1">
    <citation type="submission" date="2019-07" db="EMBL/GenBank/DDBJ databases">
        <title>Description of 53C-WASEF.</title>
        <authorList>
            <person name="Pitt A."/>
            <person name="Hahn M.W."/>
        </authorList>
    </citation>
    <scope>NUCLEOTIDE SEQUENCE [LARGE SCALE GENOMIC DNA]</scope>
    <source>
        <strain evidence="4 5">53C-WASEF</strain>
    </source>
</reference>
<comment type="caution">
    <text evidence="4">The sequence shown here is derived from an EMBL/GenBank/DDBJ whole genome shotgun (WGS) entry which is preliminary data.</text>
</comment>
<gene>
    <name evidence="4" type="ORF">FPL22_12360</name>
</gene>
<dbReference type="PANTHER" id="PTHR43081:SF1">
    <property type="entry name" value="ADENYLATE CYCLASE, TERMINAL-DIFFERENTIATION SPECIFIC"/>
    <property type="match status" value="1"/>
</dbReference>
<dbReference type="Pfam" id="PF05226">
    <property type="entry name" value="CHASE2"/>
    <property type="match status" value="1"/>
</dbReference>
<keyword evidence="2" id="KW-1133">Transmembrane helix</keyword>
<dbReference type="InterPro" id="IPR001054">
    <property type="entry name" value="A/G_cyclase"/>
</dbReference>
<evidence type="ECO:0000256" key="1">
    <source>
        <dbReference type="PROSITE-ProRule" id="PRU00339"/>
    </source>
</evidence>
<dbReference type="SMART" id="SM01080">
    <property type="entry name" value="CHASE2"/>
    <property type="match status" value="1"/>
</dbReference>
<dbReference type="InterPro" id="IPR050697">
    <property type="entry name" value="Adenylyl/Guanylyl_Cyclase_3/4"/>
</dbReference>
<dbReference type="InterPro" id="IPR019734">
    <property type="entry name" value="TPR_rpt"/>
</dbReference>
<keyword evidence="2" id="KW-0812">Transmembrane</keyword>
<sequence>MKLPFFSLLHKIPPTWRARLGVTLVLAGGLGFAANALPLKSLEWMTEGLRLQLRAKVEGVPPTGEVVLIGVDVRSVHELGRWPFPRSYHGQLMDWLGRGEKTRPSVLGWDILFTEEDLNPGMDSLLVEPTVRKDYPVVMGAQFDEAAAGLMVVTGGRPALVPPRLTAPLAKAEGALKRLPDRVGGQLPIPLLLESTSFAFLNADADSDGVVRRFPLVVRVGDNVYPSLVLDLMMKHLHVGAAQVEIIPGVAVVIHENGGGERRIPVDKAGYFTLNYRYELRSEKFPNGIDEISYVVLHETLLKQVEFGEKGEAPATGGKIAIVGQTAVGLSDIGPSPLNGQSAKVLVHINALENILRGDYLRPVSRWPGLVVILLLGLGAAWVLEVRRSIYVILIPVLAVAFAAVAWLLLVWGNWMVPLAVPLVAFAVQQAAVTMLKIREEQAQRDRIRRMFGSYVSPELVRRMVDARVEPQLGGHEDEISAFFSDIQGFSAFSEVLSPADLVVLLNEYLGAMTDILQDSGGALDKYIGDAIVAMFGGLVPLPDHARRACEATAKMQLRQAELRAKWTAQGDRWPPLVHAMRTRIGINSGSVVVGNMGSSHRFNYTMMGDTVNLAARCESGAKSFGAYAVATGATVTAAKAAGCECVFRLLDRIVVKGRTEPVEIFEIVALSPAHLPEGAVRCLELFEKGRMHYLQQEWDAATQCFEEAIPLEPLQVERDAGVEANPSLLMRARCIGLKAHPPGAAWDGVYRMTSK</sequence>
<dbReference type="PROSITE" id="PS50005">
    <property type="entry name" value="TPR"/>
    <property type="match status" value="1"/>
</dbReference>
<dbReference type="GO" id="GO:0009190">
    <property type="term" value="P:cyclic nucleotide biosynthetic process"/>
    <property type="evidence" value="ECO:0007669"/>
    <property type="project" value="InterPro"/>
</dbReference>
<dbReference type="InterPro" id="IPR029787">
    <property type="entry name" value="Nucleotide_cyclase"/>
</dbReference>
<protein>
    <submittedName>
        <fullName evidence="4">Adenylate/guanylate cyclase domain-containing protein</fullName>
    </submittedName>
</protein>
<feature type="transmembrane region" description="Helical" evidence="2">
    <location>
        <begin position="391"/>
        <end position="413"/>
    </location>
</feature>
<evidence type="ECO:0000313" key="4">
    <source>
        <dbReference type="EMBL" id="TSJ76904.1"/>
    </source>
</evidence>
<accession>A0A556QJS3</accession>
<dbReference type="GO" id="GO:0035556">
    <property type="term" value="P:intracellular signal transduction"/>
    <property type="evidence" value="ECO:0007669"/>
    <property type="project" value="InterPro"/>
</dbReference>
<keyword evidence="2" id="KW-0472">Membrane</keyword>
<dbReference type="RefSeq" id="WP_144230725.1">
    <property type="nucleotide sequence ID" value="NZ_CBCRVV010000006.1"/>
</dbReference>
<feature type="transmembrane region" description="Helical" evidence="2">
    <location>
        <begin position="367"/>
        <end position="384"/>
    </location>
</feature>
<dbReference type="Pfam" id="PF00211">
    <property type="entry name" value="Guanylate_cyc"/>
    <property type="match status" value="1"/>
</dbReference>
<feature type="repeat" description="TPR" evidence="1">
    <location>
        <begin position="683"/>
        <end position="716"/>
    </location>
</feature>
<keyword evidence="5" id="KW-1185">Reference proteome</keyword>
<dbReference type="PANTHER" id="PTHR43081">
    <property type="entry name" value="ADENYLATE CYCLASE, TERMINAL-DIFFERENTIATION SPECIFIC-RELATED"/>
    <property type="match status" value="1"/>
</dbReference>
<dbReference type="SMART" id="SM00044">
    <property type="entry name" value="CYCc"/>
    <property type="match status" value="1"/>
</dbReference>
<dbReference type="SUPFAM" id="SSF55073">
    <property type="entry name" value="Nucleotide cyclase"/>
    <property type="match status" value="1"/>
</dbReference>
<dbReference type="GO" id="GO:0004016">
    <property type="term" value="F:adenylate cyclase activity"/>
    <property type="evidence" value="ECO:0007669"/>
    <property type="project" value="UniProtKB-ARBA"/>
</dbReference>
<keyword evidence="1" id="KW-0802">TPR repeat</keyword>
<evidence type="ECO:0000259" key="3">
    <source>
        <dbReference type="PROSITE" id="PS50125"/>
    </source>
</evidence>